<keyword evidence="2" id="KW-1185">Reference proteome</keyword>
<dbReference type="AlphaFoldDB" id="L8JTB5"/>
<comment type="caution">
    <text evidence="1">The sequence shown here is derived from an EMBL/GenBank/DDBJ whole genome shotgun (WGS) entry which is preliminary data.</text>
</comment>
<evidence type="ECO:0000313" key="2">
    <source>
        <dbReference type="Proteomes" id="UP000011135"/>
    </source>
</evidence>
<reference evidence="1 2" key="1">
    <citation type="submission" date="2012-12" db="EMBL/GenBank/DDBJ databases">
        <title>Genome assembly of Fulvivirga imtechensis AK7.</title>
        <authorList>
            <person name="Nupur N."/>
            <person name="Khatri I."/>
            <person name="Kumar R."/>
            <person name="Subramanian S."/>
            <person name="Pinnaka A."/>
        </authorList>
    </citation>
    <scope>NUCLEOTIDE SEQUENCE [LARGE SCALE GENOMIC DNA]</scope>
    <source>
        <strain evidence="1 2">AK7</strain>
    </source>
</reference>
<name>L8JTB5_9BACT</name>
<protein>
    <submittedName>
        <fullName evidence="1">Uncharacterized protein</fullName>
    </submittedName>
</protein>
<gene>
    <name evidence="1" type="ORF">C900_03502</name>
</gene>
<proteinExistence type="predicted"/>
<organism evidence="1 2">
    <name type="scientific">Fulvivirga imtechensis AK7</name>
    <dbReference type="NCBI Taxonomy" id="1237149"/>
    <lineage>
        <taxon>Bacteria</taxon>
        <taxon>Pseudomonadati</taxon>
        <taxon>Bacteroidota</taxon>
        <taxon>Cytophagia</taxon>
        <taxon>Cytophagales</taxon>
        <taxon>Fulvivirgaceae</taxon>
        <taxon>Fulvivirga</taxon>
    </lineage>
</organism>
<sequence>MINILPIGANFTRKSLTDKCTAWTKPEFKRVFEIEENNVRWI</sequence>
<dbReference type="EMBL" id="AMZN01000050">
    <property type="protein sequence ID" value="ELR70729.1"/>
    <property type="molecule type" value="Genomic_DNA"/>
</dbReference>
<evidence type="ECO:0000313" key="1">
    <source>
        <dbReference type="EMBL" id="ELR70729.1"/>
    </source>
</evidence>
<dbReference type="Proteomes" id="UP000011135">
    <property type="component" value="Unassembled WGS sequence"/>
</dbReference>
<accession>L8JTB5</accession>